<dbReference type="RefSeq" id="WP_323304259.1">
    <property type="nucleotide sequence ID" value="NZ_JAYGHX010000001.1"/>
</dbReference>
<sequence length="84" mass="8964">MARVSVTHLRQNLPSWLKRVQAGEAIQVTSHGRVIARIEPEQDPAEEARLWLEGLGGSVTLGDVVAPIADGDADLEGTGDADHL</sequence>
<gene>
    <name evidence="2" type="ORF">VB738_02615</name>
</gene>
<keyword evidence="3" id="KW-1185">Reference proteome</keyword>
<dbReference type="InterPro" id="IPR036165">
    <property type="entry name" value="YefM-like_sf"/>
</dbReference>
<evidence type="ECO:0000256" key="1">
    <source>
        <dbReference type="ARBA" id="ARBA00009981"/>
    </source>
</evidence>
<evidence type="ECO:0000313" key="2">
    <source>
        <dbReference type="EMBL" id="MEA5390146.1"/>
    </source>
</evidence>
<dbReference type="EMBL" id="JAYGHX010000001">
    <property type="protein sequence ID" value="MEA5390146.1"/>
    <property type="molecule type" value="Genomic_DNA"/>
</dbReference>
<reference evidence="2 3" key="1">
    <citation type="submission" date="2023-12" db="EMBL/GenBank/DDBJ databases">
        <title>Baltic Sea Cyanobacteria.</title>
        <authorList>
            <person name="Delbaje E."/>
            <person name="Fewer D.P."/>
            <person name="Shishido T.K."/>
        </authorList>
    </citation>
    <scope>NUCLEOTIDE SEQUENCE [LARGE SCALE GENOMIC DNA]</scope>
    <source>
        <strain evidence="2 3">UHCC 0139</strain>
    </source>
</reference>
<protein>
    <submittedName>
        <fullName evidence="2">Type II toxin-antitoxin system prevent-host-death family antitoxin</fullName>
    </submittedName>
</protein>
<organism evidence="2 3">
    <name type="scientific">Cyanobium gracile UHCC 0139</name>
    <dbReference type="NCBI Taxonomy" id="3110308"/>
    <lineage>
        <taxon>Bacteria</taxon>
        <taxon>Bacillati</taxon>
        <taxon>Cyanobacteriota</taxon>
        <taxon>Cyanophyceae</taxon>
        <taxon>Synechococcales</taxon>
        <taxon>Prochlorococcaceae</taxon>
        <taxon>Cyanobium</taxon>
    </lineage>
</organism>
<dbReference type="PANTHER" id="PTHR35377">
    <property type="entry name" value="ANTITOXIN VAPB49-RELATED-RELATED"/>
    <property type="match status" value="1"/>
</dbReference>
<dbReference type="SUPFAM" id="SSF143120">
    <property type="entry name" value="YefM-like"/>
    <property type="match status" value="1"/>
</dbReference>
<dbReference type="Proteomes" id="UP001304461">
    <property type="component" value="Unassembled WGS sequence"/>
</dbReference>
<name>A0ABU5RQU8_9CYAN</name>
<evidence type="ECO:0000313" key="3">
    <source>
        <dbReference type="Proteomes" id="UP001304461"/>
    </source>
</evidence>
<accession>A0ABU5RQU8</accession>
<comment type="similarity">
    <text evidence="1">Belongs to the phD/YefM antitoxin family.</text>
</comment>
<comment type="caution">
    <text evidence="2">The sequence shown here is derived from an EMBL/GenBank/DDBJ whole genome shotgun (WGS) entry which is preliminary data.</text>
</comment>
<proteinExistence type="inferred from homology"/>
<dbReference type="InterPro" id="IPR051416">
    <property type="entry name" value="phD-YefM_TA_antitoxins"/>
</dbReference>
<dbReference type="Gene3D" id="3.40.1620.10">
    <property type="entry name" value="YefM-like domain"/>
    <property type="match status" value="1"/>
</dbReference>